<organism evidence="2 3">
    <name type="scientific">Adineta steineri</name>
    <dbReference type="NCBI Taxonomy" id="433720"/>
    <lineage>
        <taxon>Eukaryota</taxon>
        <taxon>Metazoa</taxon>
        <taxon>Spiralia</taxon>
        <taxon>Gnathifera</taxon>
        <taxon>Rotifera</taxon>
        <taxon>Eurotatoria</taxon>
        <taxon>Bdelloidea</taxon>
        <taxon>Adinetida</taxon>
        <taxon>Adinetidae</taxon>
        <taxon>Adineta</taxon>
    </lineage>
</organism>
<keyword evidence="1" id="KW-0812">Transmembrane</keyword>
<proteinExistence type="predicted"/>
<dbReference type="EMBL" id="CAJOBB010003851">
    <property type="protein sequence ID" value="CAF4062154.1"/>
    <property type="molecule type" value="Genomic_DNA"/>
</dbReference>
<protein>
    <submittedName>
        <fullName evidence="2">Uncharacterized protein</fullName>
    </submittedName>
</protein>
<feature type="transmembrane region" description="Helical" evidence="1">
    <location>
        <begin position="38"/>
        <end position="57"/>
    </location>
</feature>
<dbReference type="AlphaFoldDB" id="A0A819S0R9"/>
<accession>A0A819S0R9</accession>
<keyword evidence="1" id="KW-1133">Transmembrane helix</keyword>
<name>A0A819S0R9_9BILA</name>
<sequence length="341" mass="39208">MPSNWFLEFKTKIKRINLFKDIDKTNEEDIKNQKISTIIFLILFIISIVALFLYSSLTSITKTVVVEQPSLSDYQQLEEKYSNTLLCPCTSVSNQYNKFISSFTPTFNQICSSDFVSDEWLNYVNYRLLLETQYHFYWDFRHTAYGFFAMLRTLCASAKQTINDQLISFYSTVLLTDNAISQDIFLANINATRDQFIATSANDFIITLDSVILMASANVNVNNRLGTFWRFSMLFAPYNQVFLTWASEPYPNNGDCSHQTTLYCITTTGIYLRKLPNETSSNLTWAHYRAELQFEVPGVLVDSLILYAVLQSNLSCLYNESCLSKLNTYLNDSLSPFNATP</sequence>
<evidence type="ECO:0000313" key="3">
    <source>
        <dbReference type="Proteomes" id="UP000663868"/>
    </source>
</evidence>
<reference evidence="2" key="1">
    <citation type="submission" date="2021-02" db="EMBL/GenBank/DDBJ databases">
        <authorList>
            <person name="Nowell W R."/>
        </authorList>
    </citation>
    <scope>NUCLEOTIDE SEQUENCE</scope>
</reference>
<dbReference type="Proteomes" id="UP000663868">
    <property type="component" value="Unassembled WGS sequence"/>
</dbReference>
<evidence type="ECO:0000256" key="1">
    <source>
        <dbReference type="SAM" id="Phobius"/>
    </source>
</evidence>
<comment type="caution">
    <text evidence="2">The sequence shown here is derived from an EMBL/GenBank/DDBJ whole genome shotgun (WGS) entry which is preliminary data.</text>
</comment>
<feature type="non-terminal residue" evidence="2">
    <location>
        <position position="341"/>
    </location>
</feature>
<keyword evidence="1" id="KW-0472">Membrane</keyword>
<evidence type="ECO:0000313" key="2">
    <source>
        <dbReference type="EMBL" id="CAF4062154.1"/>
    </source>
</evidence>
<gene>
    <name evidence="2" type="ORF">KXQ929_LOCUS32214</name>
</gene>